<dbReference type="Pfam" id="PF08448">
    <property type="entry name" value="PAS_4"/>
    <property type="match status" value="1"/>
</dbReference>
<dbReference type="InterPro" id="IPR052155">
    <property type="entry name" value="Biofilm_reg_signaling"/>
</dbReference>
<accession>A0A6G7VCG3</accession>
<dbReference type="InterPro" id="IPR000160">
    <property type="entry name" value="GGDEF_dom"/>
</dbReference>
<dbReference type="InterPro" id="IPR000014">
    <property type="entry name" value="PAS"/>
</dbReference>
<evidence type="ECO:0000256" key="3">
    <source>
        <dbReference type="ARBA" id="ARBA00022636"/>
    </source>
</evidence>
<dbReference type="PANTHER" id="PTHR44757">
    <property type="entry name" value="DIGUANYLATE CYCLASE DGCP"/>
    <property type="match status" value="1"/>
</dbReference>
<dbReference type="Pfam" id="PF00990">
    <property type="entry name" value="GGDEF"/>
    <property type="match status" value="1"/>
</dbReference>
<dbReference type="Pfam" id="PF13426">
    <property type="entry name" value="PAS_9"/>
    <property type="match status" value="2"/>
</dbReference>
<dbReference type="AlphaFoldDB" id="A0A6G7VCG3"/>
<feature type="domain" description="EAL" evidence="7">
    <location>
        <begin position="554"/>
        <end position="807"/>
    </location>
</feature>
<dbReference type="FunFam" id="3.20.20.450:FF:000001">
    <property type="entry name" value="Cyclic di-GMP phosphodiesterase yahA"/>
    <property type="match status" value="1"/>
</dbReference>
<dbReference type="Pfam" id="PF00563">
    <property type="entry name" value="EAL"/>
    <property type="match status" value="1"/>
</dbReference>
<keyword evidence="10" id="KW-1185">Reference proteome</keyword>
<feature type="domain" description="GGDEF" evidence="8">
    <location>
        <begin position="413"/>
        <end position="545"/>
    </location>
</feature>
<dbReference type="CDD" id="cd00130">
    <property type="entry name" value="PAS"/>
    <property type="match status" value="2"/>
</dbReference>
<protein>
    <recommendedName>
        <fullName evidence="2">cyclic-guanylate-specific phosphodiesterase</fullName>
        <ecNumber evidence="2">3.1.4.52</ecNumber>
    </recommendedName>
</protein>
<dbReference type="PROSITE" id="PS50113">
    <property type="entry name" value="PAC"/>
    <property type="match status" value="1"/>
</dbReference>
<dbReference type="CDD" id="cd01948">
    <property type="entry name" value="EAL"/>
    <property type="match status" value="1"/>
</dbReference>
<evidence type="ECO:0000256" key="1">
    <source>
        <dbReference type="ARBA" id="ARBA00001946"/>
    </source>
</evidence>
<dbReference type="SUPFAM" id="SSF55073">
    <property type="entry name" value="Nucleotide cyclase"/>
    <property type="match status" value="1"/>
</dbReference>
<keyword evidence="3" id="KW-0973">c-di-GMP</keyword>
<proteinExistence type="predicted"/>
<dbReference type="RefSeq" id="WP_166270332.1">
    <property type="nucleotide sequence ID" value="NZ_CP048029.1"/>
</dbReference>
<dbReference type="PIRSF" id="PIRSF005925">
    <property type="entry name" value="Dos"/>
    <property type="match status" value="1"/>
</dbReference>
<evidence type="ECO:0000259" key="8">
    <source>
        <dbReference type="PROSITE" id="PS50887"/>
    </source>
</evidence>
<dbReference type="SMART" id="SM00091">
    <property type="entry name" value="PAS"/>
    <property type="match status" value="3"/>
</dbReference>
<dbReference type="NCBIfam" id="TIGR00229">
    <property type="entry name" value="sensory_box"/>
    <property type="match status" value="3"/>
</dbReference>
<dbReference type="Gene3D" id="3.30.70.270">
    <property type="match status" value="1"/>
</dbReference>
<dbReference type="PROSITE" id="PS50112">
    <property type="entry name" value="PAS"/>
    <property type="match status" value="2"/>
</dbReference>
<dbReference type="InterPro" id="IPR000700">
    <property type="entry name" value="PAS-assoc_C"/>
</dbReference>
<comment type="cofactor">
    <cofactor evidence="1">
        <name>Mg(2+)</name>
        <dbReference type="ChEBI" id="CHEBI:18420"/>
    </cofactor>
</comment>
<dbReference type="SUPFAM" id="SSF141868">
    <property type="entry name" value="EAL domain-like"/>
    <property type="match status" value="1"/>
</dbReference>
<evidence type="ECO:0000259" key="7">
    <source>
        <dbReference type="PROSITE" id="PS50883"/>
    </source>
</evidence>
<dbReference type="PROSITE" id="PS50887">
    <property type="entry name" value="GGDEF"/>
    <property type="match status" value="1"/>
</dbReference>
<dbReference type="SMART" id="SM00052">
    <property type="entry name" value="EAL"/>
    <property type="match status" value="1"/>
</dbReference>
<evidence type="ECO:0000313" key="10">
    <source>
        <dbReference type="Proteomes" id="UP000502699"/>
    </source>
</evidence>
<evidence type="ECO:0000259" key="6">
    <source>
        <dbReference type="PROSITE" id="PS50113"/>
    </source>
</evidence>
<gene>
    <name evidence="9" type="ORF">GWK36_05750</name>
</gene>
<feature type="domain" description="PAS" evidence="5">
    <location>
        <begin position="253"/>
        <end position="309"/>
    </location>
</feature>
<name>A0A6G7VCG3_9GAMM</name>
<dbReference type="CDD" id="cd01949">
    <property type="entry name" value="GGDEF"/>
    <property type="match status" value="1"/>
</dbReference>
<dbReference type="PANTHER" id="PTHR44757:SF2">
    <property type="entry name" value="BIOFILM ARCHITECTURE MAINTENANCE PROTEIN MBAA"/>
    <property type="match status" value="1"/>
</dbReference>
<dbReference type="Proteomes" id="UP000502699">
    <property type="component" value="Chromosome"/>
</dbReference>
<dbReference type="EC" id="3.1.4.52" evidence="2"/>
<evidence type="ECO:0000259" key="5">
    <source>
        <dbReference type="PROSITE" id="PS50112"/>
    </source>
</evidence>
<dbReference type="InterPro" id="IPR035919">
    <property type="entry name" value="EAL_sf"/>
</dbReference>
<dbReference type="InterPro" id="IPR035965">
    <property type="entry name" value="PAS-like_dom_sf"/>
</dbReference>
<dbReference type="Gene3D" id="3.20.20.450">
    <property type="entry name" value="EAL domain"/>
    <property type="match status" value="1"/>
</dbReference>
<sequence length="814" mass="91985">MTLAGSHAGLAFAQILIDELIEAVWLVDPQNACLIAVNRAALDLFGLCREKLVGRHVTELVYTPEDLFFWEDALSGRAETLLSKTLIRRQDATLVEVLRRVGRLNWGAEGEFYLVCFFDQSERYAAENELEKLVSELRATLESSADGILVTDLHGAIRSFNRRFAELWELPNELLTERNDSAIYDWMLAKVKNAEDYARRLAEIASDPLVKSTDMLIFRSGRVLERTTVPQYSRGCPIGRVYSFTDITQRLKHEQELRLAAQVFASSLDAILITDPELHILTLNPAASQLIGQDSASLIGQRIDQILQLWSGSAAESEICRLLEQTAHWQGELNYRHPDGRELVCLASLVRVMDAVGSVAHYLVFVKDLSEVVAARQYIERLAFNDSLTGLPNRRRLDERLEFNIQLAQRAKSSFAVLFVDLDRFKHINDSMGHLFGDRVLIKVAERIAQCLRHVDTVVRLGGDEFVLILHRVDTNETEQIARRLLESVAKPFSIDGFEFTLSCSIGIAMYPEDGETADELIKNADTAMYYIKERGRNGLCFYRRQMNLHLLERVRLDHAMREALLRRHFWLAYQPQVNLKDGRIKGAEALLRWSDPDLGNLSPAHFIPIAEESGFIVALGDWVLQQAITQAARWYCEGLRLLVSVNVSAAQFQQPDFSERLARYLAEANLPPDLLELELTESILIQNIEETLERLQILVGLGVRLAIDDFGTGYSNLAYLKRFPIHRLKIDRSFVSDIPNDESDTVIATAVISLAKALNLQVIAEGVENETQRQFLLEAGCHAFQGYLCAPALRPEQLEALIMRLGLDEPSAD</sequence>
<dbReference type="InterPro" id="IPR001633">
    <property type="entry name" value="EAL_dom"/>
</dbReference>
<reference evidence="10" key="1">
    <citation type="submission" date="2020-01" db="EMBL/GenBank/DDBJ databases">
        <title>Caldichromatium gen. nov., sp. nov., a thermophilic purple sulfur bacterium member of the family Chromatiaceae isolated from Nakabusa hot spring, Japan.</title>
        <authorList>
            <person name="Saini M.K."/>
            <person name="Hanada S."/>
            <person name="Tank M."/>
        </authorList>
    </citation>
    <scope>NUCLEOTIDE SEQUENCE [LARGE SCALE GENOMIC DNA]</scope>
    <source>
        <strain evidence="10">No.7</strain>
    </source>
</reference>
<evidence type="ECO:0000256" key="4">
    <source>
        <dbReference type="ARBA" id="ARBA00051114"/>
    </source>
</evidence>
<organism evidence="9 10">
    <name type="scientific">Caldichromatium japonicum</name>
    <dbReference type="NCBI Taxonomy" id="2699430"/>
    <lineage>
        <taxon>Bacteria</taxon>
        <taxon>Pseudomonadati</taxon>
        <taxon>Pseudomonadota</taxon>
        <taxon>Gammaproteobacteria</taxon>
        <taxon>Chromatiales</taxon>
        <taxon>Chromatiaceae</taxon>
        <taxon>Caldichromatium</taxon>
    </lineage>
</organism>
<dbReference type="InterPro" id="IPR013656">
    <property type="entry name" value="PAS_4"/>
</dbReference>
<dbReference type="GO" id="GO:0071732">
    <property type="term" value="P:cellular response to nitric oxide"/>
    <property type="evidence" value="ECO:0007669"/>
    <property type="project" value="UniProtKB-ARBA"/>
</dbReference>
<comment type="catalytic activity">
    <reaction evidence="4">
        <text>3',3'-c-di-GMP + H2O = 5'-phosphoguanylyl(3'-&gt;5')guanosine + H(+)</text>
        <dbReference type="Rhea" id="RHEA:24902"/>
        <dbReference type="ChEBI" id="CHEBI:15377"/>
        <dbReference type="ChEBI" id="CHEBI:15378"/>
        <dbReference type="ChEBI" id="CHEBI:58754"/>
        <dbReference type="ChEBI" id="CHEBI:58805"/>
        <dbReference type="EC" id="3.1.4.52"/>
    </reaction>
    <physiologicalReaction direction="left-to-right" evidence="4">
        <dbReference type="Rhea" id="RHEA:24903"/>
    </physiologicalReaction>
</comment>
<dbReference type="SUPFAM" id="SSF55785">
    <property type="entry name" value="PYP-like sensor domain (PAS domain)"/>
    <property type="match status" value="3"/>
</dbReference>
<dbReference type="FunFam" id="3.30.70.270:FF:000001">
    <property type="entry name" value="Diguanylate cyclase domain protein"/>
    <property type="match status" value="1"/>
</dbReference>
<dbReference type="Gene3D" id="3.30.450.20">
    <property type="entry name" value="PAS domain"/>
    <property type="match status" value="3"/>
</dbReference>
<feature type="domain" description="PAS" evidence="5">
    <location>
        <begin position="16"/>
        <end position="66"/>
    </location>
</feature>
<evidence type="ECO:0000313" key="9">
    <source>
        <dbReference type="EMBL" id="QIK37566.1"/>
    </source>
</evidence>
<dbReference type="KEGG" id="cjap:GWK36_05750"/>
<dbReference type="InterPro" id="IPR043128">
    <property type="entry name" value="Rev_trsase/Diguanyl_cyclase"/>
</dbReference>
<dbReference type="GO" id="GO:0071111">
    <property type="term" value="F:cyclic-guanylate-specific phosphodiesterase activity"/>
    <property type="evidence" value="ECO:0007669"/>
    <property type="project" value="UniProtKB-EC"/>
</dbReference>
<evidence type="ECO:0000256" key="2">
    <source>
        <dbReference type="ARBA" id="ARBA00012282"/>
    </source>
</evidence>
<dbReference type="SMART" id="SM00267">
    <property type="entry name" value="GGDEF"/>
    <property type="match status" value="1"/>
</dbReference>
<dbReference type="NCBIfam" id="TIGR00254">
    <property type="entry name" value="GGDEF"/>
    <property type="match status" value="1"/>
</dbReference>
<dbReference type="EMBL" id="CP048029">
    <property type="protein sequence ID" value="QIK37566.1"/>
    <property type="molecule type" value="Genomic_DNA"/>
</dbReference>
<dbReference type="InterPro" id="IPR012226">
    <property type="entry name" value="Diguanyl_cyclase/Pdiesterase"/>
</dbReference>
<dbReference type="InterPro" id="IPR029787">
    <property type="entry name" value="Nucleotide_cyclase"/>
</dbReference>
<dbReference type="PROSITE" id="PS50883">
    <property type="entry name" value="EAL"/>
    <property type="match status" value="1"/>
</dbReference>
<feature type="domain" description="PAC" evidence="6">
    <location>
        <begin position="329"/>
        <end position="381"/>
    </location>
</feature>